<keyword evidence="2" id="KW-0539">Nucleus</keyword>
<dbReference type="GO" id="GO:0003682">
    <property type="term" value="F:chromatin binding"/>
    <property type="evidence" value="ECO:0007669"/>
    <property type="project" value="TreeGrafter"/>
</dbReference>
<name>A0A8B8L1W8_ABRPR</name>
<reference evidence="4" key="1">
    <citation type="journal article" date="2019" name="Toxins">
        <title>Detection of Abrin-Like and Prepropulchellin-Like Toxin Genes and Transcripts Using Whole Genome Sequencing and Full-Length Transcript Sequencing of Abrus precatorius.</title>
        <authorList>
            <person name="Hovde B.T."/>
            <person name="Daligault H.E."/>
            <person name="Hanschen E.R."/>
            <person name="Kunde Y.A."/>
            <person name="Johnson M.B."/>
            <person name="Starkenburg S.R."/>
            <person name="Johnson S.L."/>
        </authorList>
    </citation>
    <scope>NUCLEOTIDE SEQUENCE [LARGE SCALE GENOMIC DNA]</scope>
</reference>
<feature type="domain" description="Tify" evidence="3">
    <location>
        <begin position="345"/>
        <end position="400"/>
    </location>
</feature>
<dbReference type="OrthoDB" id="1714123at2759"/>
<dbReference type="GO" id="GO:0042393">
    <property type="term" value="F:histone binding"/>
    <property type="evidence" value="ECO:0007669"/>
    <property type="project" value="TreeGrafter"/>
</dbReference>
<dbReference type="KEGG" id="aprc:113860172"/>
<keyword evidence="4" id="KW-1185">Reference proteome</keyword>
<dbReference type="AlphaFoldDB" id="A0A8B8L1W8"/>
<evidence type="ECO:0000313" key="4">
    <source>
        <dbReference type="Proteomes" id="UP000694853"/>
    </source>
</evidence>
<dbReference type="GO" id="GO:0005634">
    <property type="term" value="C:nucleus"/>
    <property type="evidence" value="ECO:0007669"/>
    <property type="project" value="UniProtKB-SubCell"/>
</dbReference>
<dbReference type="Proteomes" id="UP000694853">
    <property type="component" value="Unplaced"/>
</dbReference>
<reference evidence="5" key="2">
    <citation type="submission" date="2025-08" db="UniProtKB">
        <authorList>
            <consortium name="RefSeq"/>
        </authorList>
    </citation>
    <scope>IDENTIFICATION</scope>
    <source>
        <tissue evidence="5">Young leaves</tissue>
    </source>
</reference>
<evidence type="ECO:0000313" key="5">
    <source>
        <dbReference type="RefSeq" id="XP_027348639.1"/>
    </source>
</evidence>
<evidence type="ECO:0000256" key="1">
    <source>
        <dbReference type="ARBA" id="ARBA00004123"/>
    </source>
</evidence>
<gene>
    <name evidence="5" type="primary">LOC113860172</name>
</gene>
<sequence>MSLQNKGFWMVKGSGHISDRETVFDNPSKIEPKRPHQWFVDAAEVEFFPNKKQAVEDANQKSSPGFSNVNFSPWDNNPNLHSVTNQFIGRLFGSETRPANFTEKNTYVLADDSNVRSKMITNQYGDDASFGLSISHSVEDSEACINFGGIKKVKVNQVKDSDDVQAPEGHNFSRQSNGDLHQAYNRDAEMRPASIGQTFDKDGNATLMGLTYSRGDTHVRSISESYNKEDTNIISFGGFPDEQDIISVGRPAADYDQLYNQSSAYVSTKGHEKELDASSSDVVASTLQVAKVKSETVSKNKQEFKTARKEAPNSFPSNVRSLISTGMLDGVPVKYVSVAREELRGIIRGSGYLCGCQSCNYSKVLNAYEFERHAGCKTKHPNNHIYFENGKTIYQIVQELRSTPESLLFDTIQTVFGAPINQKAFCSWKESFQAATRELQRIYGKEELNL</sequence>
<dbReference type="Pfam" id="PF16135">
    <property type="entry name" value="TDBD"/>
    <property type="match status" value="1"/>
</dbReference>
<organism evidence="4 5">
    <name type="scientific">Abrus precatorius</name>
    <name type="common">Indian licorice</name>
    <name type="synonym">Glycine abrus</name>
    <dbReference type="NCBI Taxonomy" id="3816"/>
    <lineage>
        <taxon>Eukaryota</taxon>
        <taxon>Viridiplantae</taxon>
        <taxon>Streptophyta</taxon>
        <taxon>Embryophyta</taxon>
        <taxon>Tracheophyta</taxon>
        <taxon>Spermatophyta</taxon>
        <taxon>Magnoliopsida</taxon>
        <taxon>eudicotyledons</taxon>
        <taxon>Gunneridae</taxon>
        <taxon>Pentapetalae</taxon>
        <taxon>rosids</taxon>
        <taxon>fabids</taxon>
        <taxon>Fabales</taxon>
        <taxon>Fabaceae</taxon>
        <taxon>Papilionoideae</taxon>
        <taxon>50 kb inversion clade</taxon>
        <taxon>NPAAA clade</taxon>
        <taxon>indigoferoid/millettioid clade</taxon>
        <taxon>Abreae</taxon>
        <taxon>Abrus</taxon>
    </lineage>
</organism>
<evidence type="ECO:0000259" key="3">
    <source>
        <dbReference type="Pfam" id="PF16135"/>
    </source>
</evidence>
<dbReference type="PANTHER" id="PTHR47025:SF10">
    <property type="entry name" value="DNA-BINDING PROTEIN"/>
    <property type="match status" value="1"/>
</dbReference>
<dbReference type="PANTHER" id="PTHR47025">
    <property type="entry name" value="AUTOIMMUNE REGULATOR"/>
    <property type="match status" value="1"/>
</dbReference>
<comment type="subcellular location">
    <subcellularLocation>
        <location evidence="1">Nucleus</location>
    </subcellularLocation>
</comment>
<protein>
    <submittedName>
        <fullName evidence="5">Uncharacterized protein LOC113860172 isoform X1</fullName>
    </submittedName>
</protein>
<accession>A0A8B8L1W8</accession>
<evidence type="ECO:0000256" key="2">
    <source>
        <dbReference type="ARBA" id="ARBA00023242"/>
    </source>
</evidence>
<dbReference type="GO" id="GO:0000977">
    <property type="term" value="F:RNA polymerase II transcription regulatory region sequence-specific DNA binding"/>
    <property type="evidence" value="ECO:0007669"/>
    <property type="project" value="TreeGrafter"/>
</dbReference>
<dbReference type="GO" id="GO:0045944">
    <property type="term" value="P:positive regulation of transcription by RNA polymerase II"/>
    <property type="evidence" value="ECO:0007669"/>
    <property type="project" value="TreeGrafter"/>
</dbReference>
<dbReference type="InterPro" id="IPR032308">
    <property type="entry name" value="TDBD"/>
</dbReference>
<proteinExistence type="predicted"/>
<dbReference type="RefSeq" id="XP_027348639.1">
    <property type="nucleotide sequence ID" value="XM_027492838.1"/>
</dbReference>
<dbReference type="GeneID" id="113860172"/>